<dbReference type="Proteomes" id="UP000234639">
    <property type="component" value="Unassembled WGS sequence"/>
</dbReference>
<dbReference type="PANTHER" id="PTHR33202:SF7">
    <property type="entry name" value="FERRIC UPTAKE REGULATION PROTEIN"/>
    <property type="match status" value="1"/>
</dbReference>
<dbReference type="PANTHER" id="PTHR33202">
    <property type="entry name" value="ZINC UPTAKE REGULATION PROTEIN"/>
    <property type="match status" value="1"/>
</dbReference>
<comment type="cofactor">
    <cofactor evidence="9">
        <name>Mn(2+)</name>
        <dbReference type="ChEBI" id="CHEBI:29035"/>
    </cofactor>
    <cofactor evidence="9">
        <name>Fe(2+)</name>
        <dbReference type="ChEBI" id="CHEBI:29033"/>
    </cofactor>
    <text evidence="9">Binds 1 Mn(2+) or Fe(2+) ion per subunit.</text>
</comment>
<dbReference type="SUPFAM" id="SSF46785">
    <property type="entry name" value="Winged helix' DNA-binding domain"/>
    <property type="match status" value="1"/>
</dbReference>
<evidence type="ECO:0000313" key="10">
    <source>
        <dbReference type="EMBL" id="PKZ30013.1"/>
    </source>
</evidence>
<dbReference type="EMBL" id="PKHU01000001">
    <property type="protein sequence ID" value="PKZ30013.1"/>
    <property type="molecule type" value="Genomic_DNA"/>
</dbReference>
<dbReference type="GO" id="GO:0008270">
    <property type="term" value="F:zinc ion binding"/>
    <property type="evidence" value="ECO:0007669"/>
    <property type="project" value="TreeGrafter"/>
</dbReference>
<evidence type="ECO:0000256" key="2">
    <source>
        <dbReference type="ARBA" id="ARBA00007957"/>
    </source>
</evidence>
<evidence type="ECO:0000256" key="6">
    <source>
        <dbReference type="ARBA" id="ARBA00023125"/>
    </source>
</evidence>
<keyword evidence="5" id="KW-0805">Transcription regulation</keyword>
<sequence>MVNDGVFTKFLNMIFPDNKDFPIRSAIVKILFYNKHLSAKMIKEIYEKQEKNSVSISTIYHIINLLEEKNLIKSINLKNVIYYELENGLRHDHLVCIKCGKIVEFIDESFSDLEQNLGKIYEFNIEGRILILQGVCKKCQLS</sequence>
<evidence type="ECO:0000256" key="7">
    <source>
        <dbReference type="ARBA" id="ARBA00023163"/>
    </source>
</evidence>
<dbReference type="InterPro" id="IPR036390">
    <property type="entry name" value="WH_DNA-bd_sf"/>
</dbReference>
<dbReference type="GO" id="GO:0045892">
    <property type="term" value="P:negative regulation of DNA-templated transcription"/>
    <property type="evidence" value="ECO:0007669"/>
    <property type="project" value="TreeGrafter"/>
</dbReference>
<dbReference type="CDD" id="cd07153">
    <property type="entry name" value="Fur_like"/>
    <property type="match status" value="1"/>
</dbReference>
<evidence type="ECO:0000256" key="4">
    <source>
        <dbReference type="ARBA" id="ARBA00022833"/>
    </source>
</evidence>
<dbReference type="Gene3D" id="1.10.10.10">
    <property type="entry name" value="Winged helix-like DNA-binding domain superfamily/Winged helix DNA-binding domain"/>
    <property type="match status" value="1"/>
</dbReference>
<evidence type="ECO:0000256" key="3">
    <source>
        <dbReference type="ARBA" id="ARBA00022491"/>
    </source>
</evidence>
<comment type="cofactor">
    <cofactor evidence="8">
        <name>Zn(2+)</name>
        <dbReference type="ChEBI" id="CHEBI:29105"/>
    </cofactor>
    <text evidence="8">Binds 1 zinc ion per subunit.</text>
</comment>
<feature type="binding site" evidence="9">
    <location>
        <position position="92"/>
    </location>
    <ligand>
        <name>Fe cation</name>
        <dbReference type="ChEBI" id="CHEBI:24875"/>
    </ligand>
</feature>
<comment type="similarity">
    <text evidence="2">Belongs to the Fur family.</text>
</comment>
<protein>
    <submittedName>
        <fullName evidence="10">Transcriptional repressor</fullName>
    </submittedName>
</protein>
<dbReference type="GO" id="GO:0000976">
    <property type="term" value="F:transcription cis-regulatory region binding"/>
    <property type="evidence" value="ECO:0007669"/>
    <property type="project" value="TreeGrafter"/>
</dbReference>
<keyword evidence="9" id="KW-0408">Iron</keyword>
<dbReference type="InterPro" id="IPR002481">
    <property type="entry name" value="FUR"/>
</dbReference>
<keyword evidence="7" id="KW-0804">Transcription</keyword>
<dbReference type="GO" id="GO:0003700">
    <property type="term" value="F:DNA-binding transcription factor activity"/>
    <property type="evidence" value="ECO:0007669"/>
    <property type="project" value="InterPro"/>
</dbReference>
<dbReference type="AlphaFoldDB" id="A0A2I1NC92"/>
<dbReference type="Gene3D" id="3.30.1490.190">
    <property type="match status" value="1"/>
</dbReference>
<name>A0A2I1NC92_9BACT</name>
<feature type="binding site" evidence="8">
    <location>
        <position position="99"/>
    </location>
    <ligand>
        <name>Zn(2+)</name>
        <dbReference type="ChEBI" id="CHEBI:29105"/>
    </ligand>
</feature>
<dbReference type="InterPro" id="IPR036388">
    <property type="entry name" value="WH-like_DNA-bd_sf"/>
</dbReference>
<accession>A0A2I1NC92</accession>
<comment type="function">
    <text evidence="1">Acts as a global negative controlling element, employing Fe(2+) as a cofactor to bind the operator of the repressed genes.</text>
</comment>
<dbReference type="InterPro" id="IPR043135">
    <property type="entry name" value="Fur_C"/>
</dbReference>
<reference evidence="10 11" key="1">
    <citation type="submission" date="2017-12" db="EMBL/GenBank/DDBJ databases">
        <title>Phylogenetic diversity of female urinary microbiome.</title>
        <authorList>
            <person name="Thomas-White K."/>
            <person name="Wolfe A.J."/>
        </authorList>
    </citation>
    <scope>NUCLEOTIDE SEQUENCE [LARGE SCALE GENOMIC DNA]</scope>
    <source>
        <strain evidence="10 11">UMB0112</strain>
    </source>
</reference>
<evidence type="ECO:0000256" key="1">
    <source>
        <dbReference type="ARBA" id="ARBA00002997"/>
    </source>
</evidence>
<comment type="caution">
    <text evidence="10">The sequence shown here is derived from an EMBL/GenBank/DDBJ whole genome shotgun (WGS) entry which is preliminary data.</text>
</comment>
<evidence type="ECO:0000313" key="11">
    <source>
        <dbReference type="Proteomes" id="UP000234639"/>
    </source>
</evidence>
<proteinExistence type="inferred from homology"/>
<feature type="binding site" evidence="8">
    <location>
        <position position="96"/>
    </location>
    <ligand>
        <name>Zn(2+)</name>
        <dbReference type="ChEBI" id="CHEBI:29105"/>
    </ligand>
</feature>
<keyword evidence="8" id="KW-0479">Metal-binding</keyword>
<keyword evidence="3" id="KW-0678">Repressor</keyword>
<feature type="binding site" evidence="8">
    <location>
        <position position="139"/>
    </location>
    <ligand>
        <name>Zn(2+)</name>
        <dbReference type="ChEBI" id="CHEBI:29105"/>
    </ligand>
</feature>
<evidence type="ECO:0000256" key="9">
    <source>
        <dbReference type="PIRSR" id="PIRSR602481-2"/>
    </source>
</evidence>
<evidence type="ECO:0000256" key="8">
    <source>
        <dbReference type="PIRSR" id="PIRSR602481-1"/>
    </source>
</evidence>
<keyword evidence="6" id="KW-0238">DNA-binding</keyword>
<dbReference type="GO" id="GO:1900376">
    <property type="term" value="P:regulation of secondary metabolite biosynthetic process"/>
    <property type="evidence" value="ECO:0007669"/>
    <property type="project" value="TreeGrafter"/>
</dbReference>
<dbReference type="RefSeq" id="WP_101636498.1">
    <property type="nucleotide sequence ID" value="NZ_CAUPEY010000006.1"/>
</dbReference>
<organism evidence="10 11">
    <name type="scientific">Campylobacter ureolyticus</name>
    <dbReference type="NCBI Taxonomy" id="827"/>
    <lineage>
        <taxon>Bacteria</taxon>
        <taxon>Pseudomonadati</taxon>
        <taxon>Campylobacterota</taxon>
        <taxon>Epsilonproteobacteria</taxon>
        <taxon>Campylobacterales</taxon>
        <taxon>Campylobacteraceae</taxon>
        <taxon>Campylobacter</taxon>
    </lineage>
</organism>
<evidence type="ECO:0000256" key="5">
    <source>
        <dbReference type="ARBA" id="ARBA00023015"/>
    </source>
</evidence>
<gene>
    <name evidence="10" type="ORF">CYJ41_00810</name>
</gene>
<dbReference type="Pfam" id="PF01475">
    <property type="entry name" value="FUR"/>
    <property type="match status" value="1"/>
</dbReference>
<keyword evidence="4 8" id="KW-0862">Zinc</keyword>
<feature type="binding site" evidence="8">
    <location>
        <position position="136"/>
    </location>
    <ligand>
        <name>Zn(2+)</name>
        <dbReference type="ChEBI" id="CHEBI:29105"/>
    </ligand>
</feature>